<feature type="transmembrane region" description="Helical" evidence="2">
    <location>
        <begin position="92"/>
        <end position="117"/>
    </location>
</feature>
<evidence type="ECO:0000256" key="2">
    <source>
        <dbReference type="SAM" id="Phobius"/>
    </source>
</evidence>
<feature type="compositionally biased region" description="Acidic residues" evidence="1">
    <location>
        <begin position="172"/>
        <end position="187"/>
    </location>
</feature>
<dbReference type="InterPro" id="IPR018247">
    <property type="entry name" value="EF_Hand_1_Ca_BS"/>
</dbReference>
<name>A0A481Z1S8_9VIRU</name>
<gene>
    <name evidence="3" type="ORF">LCPAC001_01850</name>
</gene>
<dbReference type="EMBL" id="MK500434">
    <property type="protein sequence ID" value="QBK89672.1"/>
    <property type="molecule type" value="Genomic_DNA"/>
</dbReference>
<keyword evidence="2" id="KW-0812">Transmembrane</keyword>
<feature type="transmembrane region" description="Helical" evidence="2">
    <location>
        <begin position="6"/>
        <end position="28"/>
    </location>
</feature>
<organism evidence="3">
    <name type="scientific">Pithovirus LCPAC001</name>
    <dbReference type="NCBI Taxonomy" id="2506585"/>
    <lineage>
        <taxon>Viruses</taxon>
        <taxon>Pithoviruses</taxon>
    </lineage>
</organism>
<feature type="transmembrane region" description="Helical" evidence="2">
    <location>
        <begin position="49"/>
        <end position="72"/>
    </location>
</feature>
<evidence type="ECO:0000313" key="3">
    <source>
        <dbReference type="EMBL" id="QBK89672.1"/>
    </source>
</evidence>
<dbReference type="PROSITE" id="PS00018">
    <property type="entry name" value="EF_HAND_1"/>
    <property type="match status" value="1"/>
</dbReference>
<proteinExistence type="predicted"/>
<feature type="transmembrane region" description="Helical" evidence="2">
    <location>
        <begin position="138"/>
        <end position="158"/>
    </location>
</feature>
<feature type="region of interest" description="Disordered" evidence="1">
    <location>
        <begin position="165"/>
        <end position="187"/>
    </location>
</feature>
<evidence type="ECO:0008006" key="4">
    <source>
        <dbReference type="Google" id="ProtNLM"/>
    </source>
</evidence>
<keyword evidence="2" id="KW-1133">Transmembrane helix</keyword>
<evidence type="ECO:0000256" key="1">
    <source>
        <dbReference type="SAM" id="MobiDB-lite"/>
    </source>
</evidence>
<sequence>MFGLEIFLLFIVLIIIVVIAVLNSVAAVRITTITNYEADIELKKAHSRLIISAIIGWVGLIIIVGILAYYFSKVEDTAIAKPGEEGNSTTGAGLKVFLFVAVVLIFITGILSAIAAVELDKSKNKDVKETGARSLSNSAAVAGIIGAIIVIITLIIAFTSNKKAKEGKSDSDESDSNSIDMEELAAL</sequence>
<accession>A0A481Z1S8</accession>
<keyword evidence="2" id="KW-0472">Membrane</keyword>
<reference evidence="3" key="1">
    <citation type="journal article" date="2019" name="MBio">
        <title>Virus Genomes from Deep Sea Sediments Expand the Ocean Megavirome and Support Independent Origins of Viral Gigantism.</title>
        <authorList>
            <person name="Backstrom D."/>
            <person name="Yutin N."/>
            <person name="Jorgensen S.L."/>
            <person name="Dharamshi J."/>
            <person name="Homa F."/>
            <person name="Zaremba-Niedwiedzka K."/>
            <person name="Spang A."/>
            <person name="Wolf Y.I."/>
            <person name="Koonin E.V."/>
            <person name="Ettema T.J."/>
        </authorList>
    </citation>
    <scope>NUCLEOTIDE SEQUENCE</scope>
</reference>
<protein>
    <recommendedName>
        <fullName evidence="4">Transmembrane protein</fullName>
    </recommendedName>
</protein>